<comment type="caution">
    <text evidence="1">The sequence shown here is derived from an EMBL/GenBank/DDBJ whole genome shotgun (WGS) entry which is preliminary data.</text>
</comment>
<name>A0A2S9MBG7_9BURK</name>
<reference evidence="1 2" key="1">
    <citation type="submission" date="2018-03" db="EMBL/GenBank/DDBJ databases">
        <authorList>
            <person name="Keele B.F."/>
        </authorList>
    </citation>
    <scope>NUCLEOTIDE SEQUENCE [LARGE SCALE GENOMIC DNA]</scope>
    <source>
        <strain evidence="1 2">AU19729</strain>
    </source>
</reference>
<organism evidence="1 2">
    <name type="scientific">Burkholderia multivorans</name>
    <dbReference type="NCBI Taxonomy" id="87883"/>
    <lineage>
        <taxon>Bacteria</taxon>
        <taxon>Pseudomonadati</taxon>
        <taxon>Pseudomonadota</taxon>
        <taxon>Betaproteobacteria</taxon>
        <taxon>Burkholderiales</taxon>
        <taxon>Burkholderiaceae</taxon>
        <taxon>Burkholderia</taxon>
        <taxon>Burkholderia cepacia complex</taxon>
    </lineage>
</organism>
<proteinExistence type="predicted"/>
<dbReference type="Proteomes" id="UP000238982">
    <property type="component" value="Unassembled WGS sequence"/>
</dbReference>
<evidence type="ECO:0000313" key="2">
    <source>
        <dbReference type="Proteomes" id="UP000238982"/>
    </source>
</evidence>
<protein>
    <submittedName>
        <fullName evidence="1">Uncharacterized protein</fullName>
    </submittedName>
</protein>
<evidence type="ECO:0000313" key="1">
    <source>
        <dbReference type="EMBL" id="PRF54628.1"/>
    </source>
</evidence>
<gene>
    <name evidence="1" type="ORF">C6Q15_28080</name>
</gene>
<dbReference type="AlphaFoldDB" id="A0A2S9MBG7"/>
<sequence length="113" mass="12604">MVAAAPSNSSKRAFYALGRGARRRPFAVSHPPSSLPVAACRKLSFDNHSHFDLESEVFHFVMFRTIERHASGTSIVPLPLRSLHVESAFPPAAARRRPRLRRDRVRAACPCGR</sequence>
<accession>A0A2S9MBG7</accession>
<dbReference type="EMBL" id="PVGH01000107">
    <property type="protein sequence ID" value="PRF54628.1"/>
    <property type="molecule type" value="Genomic_DNA"/>
</dbReference>